<evidence type="ECO:0000256" key="1">
    <source>
        <dbReference type="ARBA" id="ARBA00022475"/>
    </source>
</evidence>
<feature type="transmembrane region" description="Helical" evidence="11">
    <location>
        <begin position="129"/>
        <end position="150"/>
    </location>
</feature>
<dbReference type="Pfam" id="PF01435">
    <property type="entry name" value="Peptidase_M48"/>
    <property type="match status" value="1"/>
</dbReference>
<dbReference type="PANTHER" id="PTHR43221">
    <property type="entry name" value="PROTEASE HTPX"/>
    <property type="match status" value="1"/>
</dbReference>
<keyword evidence="5 10" id="KW-0378">Hydrolase</keyword>
<feature type="transmembrane region" description="Helical" evidence="11">
    <location>
        <begin position="16"/>
        <end position="42"/>
    </location>
</feature>
<dbReference type="PANTHER" id="PTHR43221:SF2">
    <property type="entry name" value="PROTEASE HTPX HOMOLOG"/>
    <property type="match status" value="1"/>
</dbReference>
<reference evidence="14" key="1">
    <citation type="journal article" date="2019" name="Int. J. Syst. Evol. Microbiol.">
        <title>The Global Catalogue of Microorganisms (GCM) 10K type strain sequencing project: providing services to taxonomists for standard genome sequencing and annotation.</title>
        <authorList>
            <consortium name="The Broad Institute Genomics Platform"/>
            <consortium name="The Broad Institute Genome Sequencing Center for Infectious Disease"/>
            <person name="Wu L."/>
            <person name="Ma J."/>
        </authorList>
    </citation>
    <scope>NUCLEOTIDE SEQUENCE [LARGE SCALE GENOMIC DNA]</scope>
    <source>
        <strain evidence="14">XZYJT-10</strain>
    </source>
</reference>
<evidence type="ECO:0000256" key="11">
    <source>
        <dbReference type="SAM" id="Phobius"/>
    </source>
</evidence>
<dbReference type="Gene3D" id="3.30.2010.10">
    <property type="entry name" value="Metalloproteases ('zincins'), catalytic domain"/>
    <property type="match status" value="1"/>
</dbReference>
<comment type="similarity">
    <text evidence="10">Belongs to the peptidase M48 family.</text>
</comment>
<comment type="caution">
    <text evidence="13">The sequence shown here is derived from an EMBL/GenBank/DDBJ whole genome shotgun (WGS) entry which is preliminary data.</text>
</comment>
<feature type="transmembrane region" description="Helical" evidence="11">
    <location>
        <begin position="193"/>
        <end position="217"/>
    </location>
</feature>
<evidence type="ECO:0000256" key="2">
    <source>
        <dbReference type="ARBA" id="ARBA00022670"/>
    </source>
</evidence>
<dbReference type="InterPro" id="IPR050083">
    <property type="entry name" value="HtpX_protease"/>
</dbReference>
<dbReference type="EMBL" id="JBHTBJ010000037">
    <property type="protein sequence ID" value="MFC7278765.1"/>
    <property type="molecule type" value="Genomic_DNA"/>
</dbReference>
<comment type="cofactor">
    <cofactor evidence="10">
        <name>Zn(2+)</name>
        <dbReference type="ChEBI" id="CHEBI:29105"/>
    </cofactor>
    <text evidence="10">Binds 1 zinc ion per subunit.</text>
</comment>
<keyword evidence="9 11" id="KW-0472">Membrane</keyword>
<gene>
    <name evidence="13" type="ORF">ACFQS1_32770</name>
</gene>
<keyword evidence="6 10" id="KW-0862">Zinc</keyword>
<evidence type="ECO:0000256" key="9">
    <source>
        <dbReference type="ARBA" id="ARBA00023136"/>
    </source>
</evidence>
<accession>A0ABW2I1N0</accession>
<evidence type="ECO:0000256" key="6">
    <source>
        <dbReference type="ARBA" id="ARBA00022833"/>
    </source>
</evidence>
<evidence type="ECO:0000313" key="14">
    <source>
        <dbReference type="Proteomes" id="UP001596548"/>
    </source>
</evidence>
<keyword evidence="7 11" id="KW-1133">Transmembrane helix</keyword>
<sequence length="325" mass="35714">MLLARSAAPSPVTRDGFVLLGAVSAVLLLSMMVLAVTGLWLVVVGGPFFPLVFGLLLIGLAVLIRPRLARLKPMLKNSYRLRPGERPTLDMLIDRIATETGTPKPDMLLFDFRWNASVVDTGVLRRQRVMVLGVPLLLALGPQEVVALIGHELGHLKHFDARRSLLTQPARTTFGRLGRLVRPPLVSAMDTGIGFHLVGLFLWQTIGGTLALFFYAIHRKLNAIAARDDRTVELRADEAAAYAAGTDAALQLQDVLAMLPSLTTYVQHHVPRNEAAKLWRRMLSAVRERDAATAPAWRQLSSRTDASLWASHPAPGRRHQYAACP</sequence>
<protein>
    <submittedName>
        <fullName evidence="13">M48 family metallopeptidase</fullName>
    </submittedName>
</protein>
<dbReference type="RefSeq" id="WP_378975877.1">
    <property type="nucleotide sequence ID" value="NZ_JBHTBJ010000037.1"/>
</dbReference>
<proteinExistence type="inferred from homology"/>
<keyword evidence="4" id="KW-0479">Metal-binding</keyword>
<dbReference type="CDD" id="cd07328">
    <property type="entry name" value="M48_Ste24p_like"/>
    <property type="match status" value="1"/>
</dbReference>
<evidence type="ECO:0000259" key="12">
    <source>
        <dbReference type="Pfam" id="PF01435"/>
    </source>
</evidence>
<keyword evidence="8 10" id="KW-0482">Metalloprotease</keyword>
<evidence type="ECO:0000256" key="8">
    <source>
        <dbReference type="ARBA" id="ARBA00023049"/>
    </source>
</evidence>
<evidence type="ECO:0000256" key="10">
    <source>
        <dbReference type="RuleBase" id="RU003983"/>
    </source>
</evidence>
<evidence type="ECO:0000313" key="13">
    <source>
        <dbReference type="EMBL" id="MFC7278765.1"/>
    </source>
</evidence>
<evidence type="ECO:0000256" key="5">
    <source>
        <dbReference type="ARBA" id="ARBA00022801"/>
    </source>
</evidence>
<evidence type="ECO:0000256" key="4">
    <source>
        <dbReference type="ARBA" id="ARBA00022723"/>
    </source>
</evidence>
<dbReference type="InterPro" id="IPR001915">
    <property type="entry name" value="Peptidase_M48"/>
</dbReference>
<dbReference type="Proteomes" id="UP001596548">
    <property type="component" value="Unassembled WGS sequence"/>
</dbReference>
<keyword evidence="3 11" id="KW-0812">Transmembrane</keyword>
<name>A0ABW2I1N0_9ACTN</name>
<evidence type="ECO:0000256" key="3">
    <source>
        <dbReference type="ARBA" id="ARBA00022692"/>
    </source>
</evidence>
<evidence type="ECO:0000256" key="7">
    <source>
        <dbReference type="ARBA" id="ARBA00022989"/>
    </source>
</evidence>
<feature type="transmembrane region" description="Helical" evidence="11">
    <location>
        <begin position="48"/>
        <end position="66"/>
    </location>
</feature>
<organism evidence="13 14">
    <name type="scientific">Paractinoplanes rhizophilus</name>
    <dbReference type="NCBI Taxonomy" id="1416877"/>
    <lineage>
        <taxon>Bacteria</taxon>
        <taxon>Bacillati</taxon>
        <taxon>Actinomycetota</taxon>
        <taxon>Actinomycetes</taxon>
        <taxon>Micromonosporales</taxon>
        <taxon>Micromonosporaceae</taxon>
        <taxon>Paractinoplanes</taxon>
    </lineage>
</organism>
<keyword evidence="14" id="KW-1185">Reference proteome</keyword>
<keyword evidence="1" id="KW-1003">Cell membrane</keyword>
<keyword evidence="2 10" id="KW-0645">Protease</keyword>
<feature type="domain" description="Peptidase M48" evidence="12">
    <location>
        <begin position="87"/>
        <end position="319"/>
    </location>
</feature>